<keyword evidence="1" id="KW-0680">Restriction system</keyword>
<dbReference type="SUPFAM" id="SSF116734">
    <property type="entry name" value="DNA methylase specificity domain"/>
    <property type="match status" value="2"/>
</dbReference>
<proteinExistence type="predicted"/>
<dbReference type="EC" id="3.1.21.3" evidence="3"/>
<protein>
    <submittedName>
        <fullName evidence="3">Type I restriction enzyme S subunit</fullName>
        <ecNumber evidence="3">3.1.21.3</ecNumber>
    </submittedName>
</protein>
<reference evidence="3 4" key="1">
    <citation type="submission" date="2020-08" db="EMBL/GenBank/DDBJ databases">
        <title>Genomic Encyclopedia of Type Strains, Phase III (KMG-III): the genomes of soil and plant-associated and newly described type strains.</title>
        <authorList>
            <person name="Whitman W."/>
        </authorList>
    </citation>
    <scope>NUCLEOTIDE SEQUENCE [LARGE SCALE GENOMIC DNA]</scope>
    <source>
        <strain evidence="3 4">CECT 8305</strain>
    </source>
</reference>
<keyword evidence="3" id="KW-0378">Hydrolase</keyword>
<dbReference type="RefSeq" id="WP_184571018.1">
    <property type="nucleotide sequence ID" value="NZ_JACHJL010000004.1"/>
</dbReference>
<dbReference type="Proteomes" id="UP000588098">
    <property type="component" value="Unassembled WGS sequence"/>
</dbReference>
<dbReference type="InterPro" id="IPR052021">
    <property type="entry name" value="Type-I_RS_S_subunit"/>
</dbReference>
<dbReference type="EMBL" id="JACHJL010000004">
    <property type="protein sequence ID" value="MBB5934975.1"/>
    <property type="molecule type" value="Genomic_DNA"/>
</dbReference>
<gene>
    <name evidence="3" type="ORF">FHS42_002025</name>
</gene>
<dbReference type="GO" id="GO:0009035">
    <property type="term" value="F:type I site-specific deoxyribonuclease activity"/>
    <property type="evidence" value="ECO:0007669"/>
    <property type="project" value="UniProtKB-EC"/>
</dbReference>
<evidence type="ECO:0000313" key="3">
    <source>
        <dbReference type="EMBL" id="MBB5934975.1"/>
    </source>
</evidence>
<dbReference type="Gene3D" id="3.90.220.20">
    <property type="entry name" value="DNA methylase specificity domains"/>
    <property type="match status" value="2"/>
</dbReference>
<evidence type="ECO:0000256" key="1">
    <source>
        <dbReference type="ARBA" id="ARBA00022747"/>
    </source>
</evidence>
<dbReference type="GO" id="GO:0003677">
    <property type="term" value="F:DNA binding"/>
    <property type="evidence" value="ECO:0007669"/>
    <property type="project" value="UniProtKB-KW"/>
</dbReference>
<sequence length="409" mass="45229">MSVETWQRFRLADVVTDVFAGAWGDSPTDSRASNVQVLRATNIDSDGRIDYRSPAHRVFNTREISRKSLRVGDLLLEASGGGPGTPVGRVALHVGADSEIVFACSNFFRAMRPDRNVILPGYLACMLERLYRSPEIWKYQQQTTGLVNLKFRDYLNQLILIPPLGEQQRIVELINVLSDAKRGIEASIAKLRSVRQGVLLDFMAKIKPQWTPVSEVGEVRMGKQLSPDSRASGEQYPYLRVANVYAGHIDYSDVNSMGYTKAERAAYGLVPGDILLNEGQSLELVGRSAIYREAPGAFFFQNTLIRFRCGEKVMPEYAQIVFEYWLRAGVFAAIAKQTTSIAHLGGGRFSALEFPLVSLSDQQTLVASVASCDESLRVEADQLAKVRLLKRGLVDDLLSGQVAFSVAGV</sequence>
<keyword evidence="4" id="KW-1185">Reference proteome</keyword>
<organism evidence="3 4">
    <name type="scientific">Streptomyces zagrosensis</name>
    <dbReference type="NCBI Taxonomy" id="1042984"/>
    <lineage>
        <taxon>Bacteria</taxon>
        <taxon>Bacillati</taxon>
        <taxon>Actinomycetota</taxon>
        <taxon>Actinomycetes</taxon>
        <taxon>Kitasatosporales</taxon>
        <taxon>Streptomycetaceae</taxon>
        <taxon>Streptomyces</taxon>
    </lineage>
</organism>
<dbReference type="PANTHER" id="PTHR30408:SF12">
    <property type="entry name" value="TYPE I RESTRICTION ENZYME MJAVIII SPECIFICITY SUBUNIT"/>
    <property type="match status" value="1"/>
</dbReference>
<evidence type="ECO:0000256" key="2">
    <source>
        <dbReference type="ARBA" id="ARBA00023125"/>
    </source>
</evidence>
<dbReference type="CDD" id="cd17253">
    <property type="entry name" value="RMtype1_S_Eco933I-TRD2-CR2_like"/>
    <property type="match status" value="1"/>
</dbReference>
<evidence type="ECO:0000313" key="4">
    <source>
        <dbReference type="Proteomes" id="UP000588098"/>
    </source>
</evidence>
<dbReference type="GO" id="GO:0009307">
    <property type="term" value="P:DNA restriction-modification system"/>
    <property type="evidence" value="ECO:0007669"/>
    <property type="project" value="UniProtKB-KW"/>
</dbReference>
<keyword evidence="2" id="KW-0238">DNA-binding</keyword>
<accession>A0A7W9Q7G4</accession>
<dbReference type="InterPro" id="IPR044946">
    <property type="entry name" value="Restrct_endonuc_typeI_TRD_sf"/>
</dbReference>
<dbReference type="PANTHER" id="PTHR30408">
    <property type="entry name" value="TYPE-1 RESTRICTION ENZYME ECOKI SPECIFICITY PROTEIN"/>
    <property type="match status" value="1"/>
</dbReference>
<comment type="caution">
    <text evidence="3">The sequence shown here is derived from an EMBL/GenBank/DDBJ whole genome shotgun (WGS) entry which is preliminary data.</text>
</comment>
<name>A0A7W9Q7G4_9ACTN</name>
<dbReference type="AlphaFoldDB" id="A0A7W9Q7G4"/>